<dbReference type="GO" id="GO:0003684">
    <property type="term" value="F:damaged DNA binding"/>
    <property type="evidence" value="ECO:0007669"/>
    <property type="project" value="InterPro"/>
</dbReference>
<evidence type="ECO:0000256" key="8">
    <source>
        <dbReference type="ARBA" id="ARBA00022723"/>
    </source>
</evidence>
<dbReference type="GO" id="GO:0006301">
    <property type="term" value="P:DNA damage tolerance"/>
    <property type="evidence" value="ECO:0007669"/>
    <property type="project" value="UniProtKB-ARBA"/>
</dbReference>
<reference evidence="16 17" key="1">
    <citation type="journal article" date="2007" name="Science">
        <title>Sea anemone genome reveals ancestral eumetazoan gene repertoire and genomic organization.</title>
        <authorList>
            <person name="Putnam N.H."/>
            <person name="Srivastava M."/>
            <person name="Hellsten U."/>
            <person name="Dirks B."/>
            <person name="Chapman J."/>
            <person name="Salamov A."/>
            <person name="Terry A."/>
            <person name="Shapiro H."/>
            <person name="Lindquist E."/>
            <person name="Kapitonov V.V."/>
            <person name="Jurka J."/>
            <person name="Genikhovich G."/>
            <person name="Grigoriev I.V."/>
            <person name="Lucas S.M."/>
            <person name="Steele R.E."/>
            <person name="Finnerty J.R."/>
            <person name="Technau U."/>
            <person name="Martindale M.Q."/>
            <person name="Rokhsar D.S."/>
        </authorList>
    </citation>
    <scope>NUCLEOTIDE SEQUENCE [LARGE SCALE GENOMIC DNA]</scope>
    <source>
        <strain evidence="17">CH2 X CH6</strain>
    </source>
</reference>
<evidence type="ECO:0000256" key="5">
    <source>
        <dbReference type="ARBA" id="ARBA00012417"/>
    </source>
</evidence>
<dbReference type="InterPro" id="IPR043128">
    <property type="entry name" value="Rev_trsase/Diguanyl_cyclase"/>
</dbReference>
<dbReference type="InParanoid" id="A7S226"/>
<evidence type="ECO:0000256" key="3">
    <source>
        <dbReference type="ARBA" id="ARBA00004123"/>
    </source>
</evidence>
<keyword evidence="7" id="KW-0548">Nucleotidyltransferase</keyword>
<evidence type="ECO:0000256" key="7">
    <source>
        <dbReference type="ARBA" id="ARBA00022695"/>
    </source>
</evidence>
<dbReference type="SUPFAM" id="SSF100879">
    <property type="entry name" value="Lesion bypass DNA polymerase (Y-family), little finger domain"/>
    <property type="match status" value="1"/>
</dbReference>
<keyword evidence="9" id="KW-0227">DNA damage</keyword>
<evidence type="ECO:0000256" key="11">
    <source>
        <dbReference type="ARBA" id="ARBA00023204"/>
    </source>
</evidence>
<keyword evidence="11" id="KW-0234">DNA repair</keyword>
<dbReference type="FunFam" id="1.10.150.20:FF:000014">
    <property type="entry name" value="Polymerase (DNA directed), eta"/>
    <property type="match status" value="1"/>
</dbReference>
<dbReference type="FunFam" id="3.40.1170.60:FF:000003">
    <property type="entry name" value="DNA polymerase eta"/>
    <property type="match status" value="1"/>
</dbReference>
<dbReference type="OrthoDB" id="5723at2759"/>
<name>A7S226_NEMVE</name>
<dbReference type="GO" id="GO:0005634">
    <property type="term" value="C:nucleus"/>
    <property type="evidence" value="ECO:0007669"/>
    <property type="project" value="UniProtKB-SubCell"/>
</dbReference>
<dbReference type="HOGENOM" id="CLU_012348_7_0_1"/>
<evidence type="ECO:0000256" key="9">
    <source>
        <dbReference type="ARBA" id="ARBA00022763"/>
    </source>
</evidence>
<dbReference type="Gene3D" id="3.40.1170.60">
    <property type="match status" value="1"/>
</dbReference>
<dbReference type="Pfam" id="PF00817">
    <property type="entry name" value="IMS"/>
    <property type="match status" value="1"/>
</dbReference>
<proteinExistence type="inferred from homology"/>
<protein>
    <recommendedName>
        <fullName evidence="13">DNA polymerase eta</fullName>
        <ecNumber evidence="5">2.7.7.7</ecNumber>
    </recommendedName>
</protein>
<evidence type="ECO:0000259" key="15">
    <source>
        <dbReference type="PROSITE" id="PS50173"/>
    </source>
</evidence>
<dbReference type="EC" id="2.7.7.7" evidence="5"/>
<comment type="similarity">
    <text evidence="4">Belongs to the DNA polymerase type-Y family.</text>
</comment>
<dbReference type="EMBL" id="DS469567">
    <property type="protein sequence ID" value="EDO42211.1"/>
    <property type="molecule type" value="Genomic_DNA"/>
</dbReference>
<comment type="subcellular location">
    <subcellularLocation>
        <location evidence="3">Nucleus</location>
    </subcellularLocation>
</comment>
<evidence type="ECO:0000256" key="1">
    <source>
        <dbReference type="ARBA" id="ARBA00001936"/>
    </source>
</evidence>
<dbReference type="InterPro" id="IPR043502">
    <property type="entry name" value="DNA/RNA_pol_sf"/>
</dbReference>
<keyword evidence="12" id="KW-0539">Nucleus</keyword>
<dbReference type="OMA" id="WFTRSDA"/>
<evidence type="ECO:0000256" key="2">
    <source>
        <dbReference type="ARBA" id="ARBA00001946"/>
    </source>
</evidence>
<dbReference type="eggNOG" id="KOG2095">
    <property type="taxonomic scope" value="Eukaryota"/>
</dbReference>
<comment type="catalytic activity">
    <reaction evidence="14">
        <text>DNA(n) + a 2'-deoxyribonucleoside 5'-triphosphate = DNA(n+1) + diphosphate</text>
        <dbReference type="Rhea" id="RHEA:22508"/>
        <dbReference type="Rhea" id="RHEA-COMP:17339"/>
        <dbReference type="Rhea" id="RHEA-COMP:17340"/>
        <dbReference type="ChEBI" id="CHEBI:33019"/>
        <dbReference type="ChEBI" id="CHEBI:61560"/>
        <dbReference type="ChEBI" id="CHEBI:173112"/>
        <dbReference type="EC" id="2.7.7.7"/>
    </reaction>
</comment>
<comment type="cofactor">
    <cofactor evidence="1">
        <name>Mn(2+)</name>
        <dbReference type="ChEBI" id="CHEBI:29035"/>
    </cofactor>
</comment>
<sequence>MASDERVIALVDMDCFYVQVEQRRCPELKGKPCAVVQYNAWKGGGIIAVSYEARACGVTRNMRGDEAKQKCPDIALVQVPVLRGKANLAHYRDAGAEVLEVLTTYCDNCERASVDEAYLDLTNSAQKKLSVMTVPEIAEEVWRTTAIEGLSSKGSDTTISDELQKEWLSQLEASPYLRNLAAGAVIAAEMRHAVLEKTGFTCSAGVATNKVLAKLCCGLNKPDKQTLLPHSAVTNLFKTMPLRKVRHLGGKLGSQLHSELNVEFMGDLLQFKINDLKAQFGSKNGELLYNLCRGIDNEPVRARQLPKSVSCGKNFPGKTKLSTCQQVKFWMEQLVEELHERLIRE</sequence>
<dbReference type="AlphaFoldDB" id="A7S226"/>
<accession>A7S226</accession>
<dbReference type="Proteomes" id="UP000001593">
    <property type="component" value="Unassembled WGS sequence"/>
</dbReference>
<dbReference type="GO" id="GO:0009411">
    <property type="term" value="P:response to UV"/>
    <property type="evidence" value="ECO:0007669"/>
    <property type="project" value="UniProtKB-ARBA"/>
</dbReference>
<evidence type="ECO:0000256" key="10">
    <source>
        <dbReference type="ARBA" id="ARBA00022842"/>
    </source>
</evidence>
<keyword evidence="17" id="KW-1185">Reference proteome</keyword>
<evidence type="ECO:0000313" key="17">
    <source>
        <dbReference type="Proteomes" id="UP000001593"/>
    </source>
</evidence>
<dbReference type="PANTHER" id="PTHR45873">
    <property type="entry name" value="DNA POLYMERASE ETA"/>
    <property type="match status" value="1"/>
</dbReference>
<dbReference type="FunCoup" id="A7S226">
    <property type="interactions" value="597"/>
</dbReference>
<dbReference type="KEGG" id="nve:5514019"/>
<feature type="non-terminal residue" evidence="16">
    <location>
        <position position="1"/>
    </location>
</feature>
<keyword evidence="6" id="KW-0808">Transferase</keyword>
<feature type="domain" description="UmuC" evidence="15">
    <location>
        <begin position="8"/>
        <end position="249"/>
    </location>
</feature>
<dbReference type="Gene3D" id="3.30.1490.100">
    <property type="entry name" value="DNA polymerase, Y-family, little finger domain"/>
    <property type="match status" value="1"/>
</dbReference>
<dbReference type="PROSITE" id="PS50173">
    <property type="entry name" value="UMUC"/>
    <property type="match status" value="1"/>
</dbReference>
<dbReference type="STRING" id="45351.A7S226"/>
<evidence type="ECO:0000256" key="12">
    <source>
        <dbReference type="ARBA" id="ARBA00023242"/>
    </source>
</evidence>
<organism evidence="16 17">
    <name type="scientific">Nematostella vectensis</name>
    <name type="common">Starlet sea anemone</name>
    <dbReference type="NCBI Taxonomy" id="45351"/>
    <lineage>
        <taxon>Eukaryota</taxon>
        <taxon>Metazoa</taxon>
        <taxon>Cnidaria</taxon>
        <taxon>Anthozoa</taxon>
        <taxon>Hexacorallia</taxon>
        <taxon>Actiniaria</taxon>
        <taxon>Edwardsiidae</taxon>
        <taxon>Nematostella</taxon>
    </lineage>
</organism>
<dbReference type="InterPro" id="IPR001126">
    <property type="entry name" value="UmuC"/>
</dbReference>
<dbReference type="GO" id="GO:0003887">
    <property type="term" value="F:DNA-directed DNA polymerase activity"/>
    <property type="evidence" value="ECO:0007669"/>
    <property type="project" value="UniProtKB-EC"/>
</dbReference>
<dbReference type="GO" id="GO:0046872">
    <property type="term" value="F:metal ion binding"/>
    <property type="evidence" value="ECO:0007669"/>
    <property type="project" value="UniProtKB-KW"/>
</dbReference>
<evidence type="ECO:0000256" key="4">
    <source>
        <dbReference type="ARBA" id="ARBA00010945"/>
    </source>
</evidence>
<gene>
    <name evidence="16" type="ORF">NEMVEDRAFT_v1g101604</name>
</gene>
<dbReference type="InterPro" id="IPR036775">
    <property type="entry name" value="DNA_pol_Y-fam_lit_finger_sf"/>
</dbReference>
<dbReference type="Gene3D" id="1.10.150.20">
    <property type="entry name" value="5' to 3' exonuclease, C-terminal subdomain"/>
    <property type="match status" value="1"/>
</dbReference>
<dbReference type="PANTHER" id="PTHR45873:SF1">
    <property type="entry name" value="DNA POLYMERASE ETA"/>
    <property type="match status" value="1"/>
</dbReference>
<dbReference type="InterPro" id="IPR052230">
    <property type="entry name" value="DNA_polymerase_eta"/>
</dbReference>
<dbReference type="Gene3D" id="3.30.70.270">
    <property type="match status" value="1"/>
</dbReference>
<evidence type="ECO:0000256" key="6">
    <source>
        <dbReference type="ARBA" id="ARBA00022679"/>
    </source>
</evidence>
<dbReference type="PhylomeDB" id="A7S226"/>
<comment type="cofactor">
    <cofactor evidence="2">
        <name>Mg(2+)</name>
        <dbReference type="ChEBI" id="CHEBI:18420"/>
    </cofactor>
</comment>
<evidence type="ECO:0000256" key="13">
    <source>
        <dbReference type="ARBA" id="ARBA00044975"/>
    </source>
</evidence>
<keyword evidence="10" id="KW-0460">Magnesium</keyword>
<dbReference type="GO" id="GO:0006281">
    <property type="term" value="P:DNA repair"/>
    <property type="evidence" value="ECO:0007669"/>
    <property type="project" value="UniProtKB-KW"/>
</dbReference>
<dbReference type="Pfam" id="PF21704">
    <property type="entry name" value="POLH-Rev1_HhH"/>
    <property type="match status" value="1"/>
</dbReference>
<dbReference type="SUPFAM" id="SSF56672">
    <property type="entry name" value="DNA/RNA polymerases"/>
    <property type="match status" value="1"/>
</dbReference>
<keyword evidence="8" id="KW-0479">Metal-binding</keyword>
<evidence type="ECO:0000256" key="14">
    <source>
        <dbReference type="ARBA" id="ARBA00049244"/>
    </source>
</evidence>
<evidence type="ECO:0000313" key="16">
    <source>
        <dbReference type="EMBL" id="EDO42211.1"/>
    </source>
</evidence>